<accession>A0A5N6V1C2</accession>
<evidence type="ECO:0000256" key="1">
    <source>
        <dbReference type="SAM" id="MobiDB-lite"/>
    </source>
</evidence>
<reference evidence="2 3" key="1">
    <citation type="submission" date="2019-04" db="EMBL/GenBank/DDBJ databases">
        <title>Friends and foes A comparative genomics study of 23 Aspergillus species from section Flavi.</title>
        <authorList>
            <consortium name="DOE Joint Genome Institute"/>
            <person name="Kjaerbolling I."/>
            <person name="Vesth T."/>
            <person name="Frisvad J.C."/>
            <person name="Nybo J.L."/>
            <person name="Theobald S."/>
            <person name="Kildgaard S."/>
            <person name="Isbrandt T."/>
            <person name="Kuo A."/>
            <person name="Sato A."/>
            <person name="Lyhne E.K."/>
            <person name="Kogle M.E."/>
            <person name="Wiebenga A."/>
            <person name="Kun R.S."/>
            <person name="Lubbers R.J."/>
            <person name="Makela M.R."/>
            <person name="Barry K."/>
            <person name="Chovatia M."/>
            <person name="Clum A."/>
            <person name="Daum C."/>
            <person name="Haridas S."/>
            <person name="He G."/>
            <person name="LaButti K."/>
            <person name="Lipzen A."/>
            <person name="Mondo S."/>
            <person name="Riley R."/>
            <person name="Salamov A."/>
            <person name="Simmons B.A."/>
            <person name="Magnuson J.K."/>
            <person name="Henrissat B."/>
            <person name="Mortensen U.H."/>
            <person name="Larsen T.O."/>
            <person name="Devries R.P."/>
            <person name="Grigoriev I.V."/>
            <person name="Machida M."/>
            <person name="Baker S.E."/>
            <person name="Andersen M.R."/>
        </authorList>
    </citation>
    <scope>NUCLEOTIDE SEQUENCE [LARGE SCALE GENOMIC DNA]</scope>
    <source>
        <strain evidence="2 3">CBS 117626</strain>
    </source>
</reference>
<organism evidence="2 3">
    <name type="scientific">Aspergillus tamarii</name>
    <dbReference type="NCBI Taxonomy" id="41984"/>
    <lineage>
        <taxon>Eukaryota</taxon>
        <taxon>Fungi</taxon>
        <taxon>Dikarya</taxon>
        <taxon>Ascomycota</taxon>
        <taxon>Pezizomycotina</taxon>
        <taxon>Eurotiomycetes</taxon>
        <taxon>Eurotiomycetidae</taxon>
        <taxon>Eurotiales</taxon>
        <taxon>Aspergillaceae</taxon>
        <taxon>Aspergillus</taxon>
        <taxon>Aspergillus subgen. Circumdati</taxon>
    </lineage>
</organism>
<feature type="region of interest" description="Disordered" evidence="1">
    <location>
        <begin position="40"/>
        <end position="68"/>
    </location>
</feature>
<proteinExistence type="predicted"/>
<keyword evidence="3" id="KW-1185">Reference proteome</keyword>
<dbReference type="AlphaFoldDB" id="A0A5N6V1C2"/>
<evidence type="ECO:0000313" key="3">
    <source>
        <dbReference type="Proteomes" id="UP000326950"/>
    </source>
</evidence>
<dbReference type="OrthoDB" id="4501861at2759"/>
<dbReference type="EMBL" id="ML738606">
    <property type="protein sequence ID" value="KAE8164714.1"/>
    <property type="molecule type" value="Genomic_DNA"/>
</dbReference>
<protein>
    <submittedName>
        <fullName evidence="2">Uncharacterized protein</fullName>
    </submittedName>
</protein>
<sequence length="277" mass="31279">MVSSDIMIRYKPTRVTLEESDVHDCLERLLLRHTRFVERNEQDTDQSDSENNESASVDSNSFSPYAYSDRSSCDKDLHSLSSESPSHENWQRNRLFFSVSPSIEAHSLSPSEKSQWGGMTYKNQSSSLTSATVESPDQLIAIEDYRSFVNTDYLGLGSLSKGIHWQFPVKPLVVACCAEPLYHSLKAYSLFSALSRKSLSRWENSINTAWERVKQFFVASGDHTTSEHSLCYYPQETNISDVTLPAVFSAHRILADDNSYLGEGNITGTRKHPPLSF</sequence>
<evidence type="ECO:0000313" key="2">
    <source>
        <dbReference type="EMBL" id="KAE8164714.1"/>
    </source>
</evidence>
<gene>
    <name evidence="2" type="ORF">BDV40DRAFT_107248</name>
</gene>
<name>A0A5N6V1C2_ASPTM</name>
<feature type="compositionally biased region" description="Polar residues" evidence="1">
    <location>
        <begin position="52"/>
        <end position="63"/>
    </location>
</feature>
<dbReference type="Proteomes" id="UP000326950">
    <property type="component" value="Unassembled WGS sequence"/>
</dbReference>